<evidence type="ECO:0000256" key="1">
    <source>
        <dbReference type="ARBA" id="ARBA00023268"/>
    </source>
</evidence>
<evidence type="ECO:0000313" key="4">
    <source>
        <dbReference type="Proteomes" id="UP000824469"/>
    </source>
</evidence>
<dbReference type="InterPro" id="IPR041577">
    <property type="entry name" value="RT_RNaseH_2"/>
</dbReference>
<dbReference type="Pfam" id="PF00078">
    <property type="entry name" value="RVT_1"/>
    <property type="match status" value="1"/>
</dbReference>
<dbReference type="GO" id="GO:0003824">
    <property type="term" value="F:catalytic activity"/>
    <property type="evidence" value="ECO:0007669"/>
    <property type="project" value="UniProtKB-KW"/>
</dbReference>
<name>A0AA38C2W1_TAXCH</name>
<dbReference type="InterPro" id="IPR001584">
    <property type="entry name" value="Integrase_cat-core"/>
</dbReference>
<gene>
    <name evidence="3" type="ORF">KI387_041030</name>
</gene>
<sequence>CARAWYVYVELHRDTGNWKTLTAGMIQTFDFFSSTPPVNTTLSFIKCLTMGDSGKVEELIQELFGETETGAHFVDEEDDIILLEHASLEKDKGKMVYIIDEEEVEHLDVDHSHGTREVLSSADVDACTYHEPMKTTKVNIGTEAEPKEVIIGDYWSESEVAKIIELLRDYEDLFPRGYHELKGVHISLREMKIKLKEGARPVRKRPYRMNPNLHEKVKEEIDKMLKSGIIRPLDESEWVSPMVISIKKDGRIQICVDYRELNAACVTDPFPTPFTEEILGVAGHKIYSFTDGFSGYHQVRIAPEDQEKTTFTTEWGSFAYTVMPFGLKNAPAVFSRIVVQAFKDFIHNFLQEGLLVDPAKVAVIIGLKAPASQREVRGFLGHTGYYRKFIKGYAKVVTPLEELLQGKGTFYWGESQQRTFEILKKKLTTAPILHFPSWDKPFHVHVDASGTAIGVVLAQPGEGIVDHPICFASRKLTPAEQNYTTTEREALSMIYALHKFHQYLLATPFVFYTDHMALKYLVNKPILQGHICRWILLFQEFDFTVVVKPGKSNSGPDHLSRIQSGEEAQTIEETMPDAQLYRLQRAPSELEDIVVFLKTGMAPEGMKAFEKKQLAIRAAPFMLISGDLYKLGRDEVLRHCVLEHERKDIMEEAHGGIAGGHYAGDATVRKILLAGLWWETLYKDCKEYCKTCDHCQRLGRPGQRDEMPLRPITSAEPFEKWAIDFVGPISPAARRTGSCYIITCTDYLTRWVEATPTKDCTVATTARFLWENVLTRYGCPLSLTSDRGTHFLNETIRILLDKFMVAHHKTTPYHPQENGTAEAFNKILSHTLTKICDVGRRDWDDKVSVVLWAYRTTYKRLNKATPFQLVFGTEVVLPIEFMLPSLRIARAGGLADEQALEERIEKM</sequence>
<dbReference type="GO" id="GO:0015074">
    <property type="term" value="P:DNA integration"/>
    <property type="evidence" value="ECO:0007669"/>
    <property type="project" value="InterPro"/>
</dbReference>
<dbReference type="InterPro" id="IPR050951">
    <property type="entry name" value="Retrovirus_Pol_polyprotein"/>
</dbReference>
<dbReference type="InterPro" id="IPR043502">
    <property type="entry name" value="DNA/RNA_pol_sf"/>
</dbReference>
<evidence type="ECO:0000259" key="2">
    <source>
        <dbReference type="PROSITE" id="PS50994"/>
    </source>
</evidence>
<keyword evidence="4" id="KW-1185">Reference proteome</keyword>
<dbReference type="InterPro" id="IPR012337">
    <property type="entry name" value="RNaseH-like_sf"/>
</dbReference>
<dbReference type="InterPro" id="IPR041588">
    <property type="entry name" value="Integrase_H2C2"/>
</dbReference>
<dbReference type="SUPFAM" id="SSF56672">
    <property type="entry name" value="DNA/RNA polymerases"/>
    <property type="match status" value="1"/>
</dbReference>
<feature type="non-terminal residue" evidence="3">
    <location>
        <position position="1"/>
    </location>
</feature>
<dbReference type="Gene3D" id="3.30.70.270">
    <property type="match status" value="2"/>
</dbReference>
<dbReference type="AlphaFoldDB" id="A0AA38C2W1"/>
<dbReference type="Gene3D" id="1.10.340.70">
    <property type="match status" value="1"/>
</dbReference>
<dbReference type="Pfam" id="PF00665">
    <property type="entry name" value="rve"/>
    <property type="match status" value="1"/>
</dbReference>
<dbReference type="EMBL" id="JAHRHJ020000737">
    <property type="protein sequence ID" value="KAH9293766.1"/>
    <property type="molecule type" value="Genomic_DNA"/>
</dbReference>
<dbReference type="Gene3D" id="3.10.10.10">
    <property type="entry name" value="HIV Type 1 Reverse Transcriptase, subunit A, domain 1"/>
    <property type="match status" value="1"/>
</dbReference>
<feature type="non-terminal residue" evidence="3">
    <location>
        <position position="907"/>
    </location>
</feature>
<dbReference type="PANTHER" id="PTHR37984:SF5">
    <property type="entry name" value="PROTEIN NYNRIN-LIKE"/>
    <property type="match status" value="1"/>
</dbReference>
<accession>A0AA38C2W1</accession>
<dbReference type="FunFam" id="3.10.20.370:FF:000001">
    <property type="entry name" value="Retrovirus-related Pol polyprotein from transposon 17.6-like protein"/>
    <property type="match status" value="1"/>
</dbReference>
<feature type="domain" description="Integrase catalytic" evidence="2">
    <location>
        <begin position="713"/>
        <end position="874"/>
    </location>
</feature>
<dbReference type="Pfam" id="PF17921">
    <property type="entry name" value="Integrase_H2C2"/>
    <property type="match status" value="1"/>
</dbReference>
<dbReference type="FunFam" id="3.30.70.270:FF:000020">
    <property type="entry name" value="Transposon Tf2-6 polyprotein-like Protein"/>
    <property type="match status" value="1"/>
</dbReference>
<dbReference type="PANTHER" id="PTHR37984">
    <property type="entry name" value="PROTEIN CBG26694"/>
    <property type="match status" value="1"/>
</dbReference>
<dbReference type="OMA" id="PVENSEW"/>
<dbReference type="FunFam" id="3.30.420.10:FF:000032">
    <property type="entry name" value="Retrovirus-related Pol polyprotein from transposon 297-like Protein"/>
    <property type="match status" value="1"/>
</dbReference>
<dbReference type="InterPro" id="IPR043128">
    <property type="entry name" value="Rev_trsase/Diguanyl_cyclase"/>
</dbReference>
<dbReference type="Proteomes" id="UP000824469">
    <property type="component" value="Unassembled WGS sequence"/>
</dbReference>
<dbReference type="GO" id="GO:0003676">
    <property type="term" value="F:nucleic acid binding"/>
    <property type="evidence" value="ECO:0007669"/>
    <property type="project" value="InterPro"/>
</dbReference>
<proteinExistence type="predicted"/>
<evidence type="ECO:0000313" key="3">
    <source>
        <dbReference type="EMBL" id="KAH9293766.1"/>
    </source>
</evidence>
<keyword evidence="1" id="KW-0511">Multifunctional enzyme</keyword>
<organism evidence="3 4">
    <name type="scientific">Taxus chinensis</name>
    <name type="common">Chinese yew</name>
    <name type="synonym">Taxus wallichiana var. chinensis</name>
    <dbReference type="NCBI Taxonomy" id="29808"/>
    <lineage>
        <taxon>Eukaryota</taxon>
        <taxon>Viridiplantae</taxon>
        <taxon>Streptophyta</taxon>
        <taxon>Embryophyta</taxon>
        <taxon>Tracheophyta</taxon>
        <taxon>Spermatophyta</taxon>
        <taxon>Pinopsida</taxon>
        <taxon>Pinidae</taxon>
        <taxon>Conifers II</taxon>
        <taxon>Cupressales</taxon>
        <taxon>Taxaceae</taxon>
        <taxon>Taxus</taxon>
    </lineage>
</organism>
<protein>
    <recommendedName>
        <fullName evidence="2">Integrase catalytic domain-containing protein</fullName>
    </recommendedName>
</protein>
<dbReference type="CDD" id="cd09274">
    <property type="entry name" value="RNase_HI_RT_Ty3"/>
    <property type="match status" value="1"/>
</dbReference>
<dbReference type="InterPro" id="IPR000477">
    <property type="entry name" value="RT_dom"/>
</dbReference>
<reference evidence="3 4" key="1">
    <citation type="journal article" date="2021" name="Nat. Plants">
        <title>The Taxus genome provides insights into paclitaxel biosynthesis.</title>
        <authorList>
            <person name="Xiong X."/>
            <person name="Gou J."/>
            <person name="Liao Q."/>
            <person name="Li Y."/>
            <person name="Zhou Q."/>
            <person name="Bi G."/>
            <person name="Li C."/>
            <person name="Du R."/>
            <person name="Wang X."/>
            <person name="Sun T."/>
            <person name="Guo L."/>
            <person name="Liang H."/>
            <person name="Lu P."/>
            <person name="Wu Y."/>
            <person name="Zhang Z."/>
            <person name="Ro D.K."/>
            <person name="Shang Y."/>
            <person name="Huang S."/>
            <person name="Yan J."/>
        </authorList>
    </citation>
    <scope>NUCLEOTIDE SEQUENCE [LARGE SCALE GENOMIC DNA]</scope>
    <source>
        <strain evidence="3">Ta-2019</strain>
    </source>
</reference>
<dbReference type="CDD" id="cd01647">
    <property type="entry name" value="RT_LTR"/>
    <property type="match status" value="1"/>
</dbReference>
<dbReference type="PROSITE" id="PS50994">
    <property type="entry name" value="INTEGRASE"/>
    <property type="match status" value="1"/>
</dbReference>
<dbReference type="SUPFAM" id="SSF53098">
    <property type="entry name" value="Ribonuclease H-like"/>
    <property type="match status" value="1"/>
</dbReference>
<dbReference type="Gene3D" id="3.30.420.10">
    <property type="entry name" value="Ribonuclease H-like superfamily/Ribonuclease H"/>
    <property type="match status" value="1"/>
</dbReference>
<dbReference type="Pfam" id="PF17919">
    <property type="entry name" value="RT_RNaseH_2"/>
    <property type="match status" value="1"/>
</dbReference>
<dbReference type="InterPro" id="IPR036397">
    <property type="entry name" value="RNaseH_sf"/>
</dbReference>
<comment type="caution">
    <text evidence="3">The sequence shown here is derived from an EMBL/GenBank/DDBJ whole genome shotgun (WGS) entry which is preliminary data.</text>
</comment>